<organism evidence="1">
    <name type="scientific">viral metagenome</name>
    <dbReference type="NCBI Taxonomy" id="1070528"/>
    <lineage>
        <taxon>unclassified sequences</taxon>
        <taxon>metagenomes</taxon>
        <taxon>organismal metagenomes</taxon>
    </lineage>
</organism>
<dbReference type="AlphaFoldDB" id="A0A6C0ERQ6"/>
<reference evidence="1" key="1">
    <citation type="journal article" date="2020" name="Nature">
        <title>Giant virus diversity and host interactions through global metagenomics.</title>
        <authorList>
            <person name="Schulz F."/>
            <person name="Roux S."/>
            <person name="Paez-Espino D."/>
            <person name="Jungbluth S."/>
            <person name="Walsh D.A."/>
            <person name="Denef V.J."/>
            <person name="McMahon K.D."/>
            <person name="Konstantinidis K.T."/>
            <person name="Eloe-Fadrosh E.A."/>
            <person name="Kyrpides N.C."/>
            <person name="Woyke T."/>
        </authorList>
    </citation>
    <scope>NUCLEOTIDE SEQUENCE</scope>
    <source>
        <strain evidence="1">GVMAG-M-3300009155-48</strain>
    </source>
</reference>
<evidence type="ECO:0000313" key="1">
    <source>
        <dbReference type="EMBL" id="QHT31866.1"/>
    </source>
</evidence>
<protein>
    <submittedName>
        <fullName evidence="1">Uncharacterized protein</fullName>
    </submittedName>
</protein>
<name>A0A6C0ERQ6_9ZZZZ</name>
<sequence>MSNMNFVLKINDFQIEYLHLFEKKKNIVIDGIFTKMIYSDKLLSMNGIYFNFPLEITSNQNNYNNKNIHFYSQSKVNSNHIKELSAIEDNIINYYKYFYNVNKENSMVLTRQLHSGFFKLYKEQNSDKKNGIVKYVLKISGIWETKNEIGITFKLLEMYDCL</sequence>
<dbReference type="EMBL" id="MN738925">
    <property type="protein sequence ID" value="QHT31866.1"/>
    <property type="molecule type" value="Genomic_DNA"/>
</dbReference>
<proteinExistence type="predicted"/>
<accession>A0A6C0ERQ6</accession>